<sequence>MRFTFLHATSHALATRLCHAIFLSLAIRVRCGRKLLEKLEDAEVGRSSASEECCSVVLCFIGARCVLGGRWYIVYSSANFLPPPTVATSRLSVLCCGQDGQ</sequence>
<dbReference type="EMBL" id="GGFK01014072">
    <property type="protein sequence ID" value="MBW47393.1"/>
    <property type="molecule type" value="Transcribed_RNA"/>
</dbReference>
<dbReference type="AlphaFoldDB" id="A0A2M4B2X6"/>
<keyword evidence="1" id="KW-0732">Signal</keyword>
<proteinExistence type="predicted"/>
<protein>
    <submittedName>
        <fullName evidence="2">Putative secreted protein</fullName>
    </submittedName>
</protein>
<reference evidence="2" key="1">
    <citation type="submission" date="2018-01" db="EMBL/GenBank/DDBJ databases">
        <title>An insight into the sialome of Amazonian anophelines.</title>
        <authorList>
            <person name="Ribeiro J.M."/>
            <person name="Scarpassa V."/>
            <person name="Calvo E."/>
        </authorList>
    </citation>
    <scope>NUCLEOTIDE SEQUENCE</scope>
    <source>
        <tissue evidence="2">Salivary glands</tissue>
    </source>
</reference>
<feature type="signal peptide" evidence="1">
    <location>
        <begin position="1"/>
        <end position="20"/>
    </location>
</feature>
<evidence type="ECO:0000256" key="1">
    <source>
        <dbReference type="SAM" id="SignalP"/>
    </source>
</evidence>
<evidence type="ECO:0000313" key="2">
    <source>
        <dbReference type="EMBL" id="MBW47393.1"/>
    </source>
</evidence>
<name>A0A2M4B2X6_9DIPT</name>
<accession>A0A2M4B2X6</accession>
<feature type="chain" id="PRO_5014727463" evidence="1">
    <location>
        <begin position="21"/>
        <end position="101"/>
    </location>
</feature>
<organism evidence="2">
    <name type="scientific">Anopheles triannulatus</name>
    <dbReference type="NCBI Taxonomy" id="58253"/>
    <lineage>
        <taxon>Eukaryota</taxon>
        <taxon>Metazoa</taxon>
        <taxon>Ecdysozoa</taxon>
        <taxon>Arthropoda</taxon>
        <taxon>Hexapoda</taxon>
        <taxon>Insecta</taxon>
        <taxon>Pterygota</taxon>
        <taxon>Neoptera</taxon>
        <taxon>Endopterygota</taxon>
        <taxon>Diptera</taxon>
        <taxon>Nematocera</taxon>
        <taxon>Culicoidea</taxon>
        <taxon>Culicidae</taxon>
        <taxon>Anophelinae</taxon>
        <taxon>Anopheles</taxon>
    </lineage>
</organism>